<evidence type="ECO:0000259" key="2">
    <source>
        <dbReference type="Pfam" id="PF09335"/>
    </source>
</evidence>
<dbReference type="EMBL" id="PFSJ01000019">
    <property type="protein sequence ID" value="PJC23622.1"/>
    <property type="molecule type" value="Genomic_DNA"/>
</dbReference>
<accession>A0A2M8ELK6</accession>
<dbReference type="Pfam" id="PF09335">
    <property type="entry name" value="VTT_dom"/>
    <property type="match status" value="1"/>
</dbReference>
<keyword evidence="1" id="KW-0812">Transmembrane</keyword>
<feature type="transmembrane region" description="Helical" evidence="1">
    <location>
        <begin position="171"/>
        <end position="190"/>
    </location>
</feature>
<feature type="transmembrane region" description="Helical" evidence="1">
    <location>
        <begin position="51"/>
        <end position="68"/>
    </location>
</feature>
<sequence length="222" mass="24980">MFHKVINSIKLHITKDLMFFLLISLVMLIGYMWFVKSPYASSLNEYADDNFVLFCSVLVFIKFVGIVYPPISGGYFTLAAIPIIGWEYALICDLTGSVLGGSVDYYLGRKYGIKIVKKFFGNAISEKIGLIKIKKGKEIEGLIVLRILAGATIVEAIHYAAGLFRIDFWKYTIAMVISHLIIGVPIYWIFGGVLGTNLTLYLIPVLILALIVLYKMRGRYLE</sequence>
<feature type="transmembrane region" description="Helical" evidence="1">
    <location>
        <begin position="143"/>
        <end position="164"/>
    </location>
</feature>
<gene>
    <name evidence="3" type="ORF">CO058_02585</name>
</gene>
<proteinExistence type="predicted"/>
<reference evidence="4" key="1">
    <citation type="submission" date="2017-09" db="EMBL/GenBank/DDBJ databases">
        <title>Depth-based differentiation of microbial function through sediment-hosted aquifers and enrichment of novel symbionts in the deep terrestrial subsurface.</title>
        <authorList>
            <person name="Probst A.J."/>
            <person name="Ladd B."/>
            <person name="Jarett J.K."/>
            <person name="Geller-Mcgrath D.E."/>
            <person name="Sieber C.M.K."/>
            <person name="Emerson J.B."/>
            <person name="Anantharaman K."/>
            <person name="Thomas B.C."/>
            <person name="Malmstrom R."/>
            <person name="Stieglmeier M."/>
            <person name="Klingl A."/>
            <person name="Woyke T."/>
            <person name="Ryan C.M."/>
            <person name="Banfield J.F."/>
        </authorList>
    </citation>
    <scope>NUCLEOTIDE SEQUENCE [LARGE SCALE GENOMIC DNA]</scope>
</reference>
<feature type="transmembrane region" description="Helical" evidence="1">
    <location>
        <begin position="75"/>
        <end position="99"/>
    </location>
</feature>
<feature type="transmembrane region" description="Helical" evidence="1">
    <location>
        <begin position="196"/>
        <end position="214"/>
    </location>
</feature>
<evidence type="ECO:0000313" key="3">
    <source>
        <dbReference type="EMBL" id="PJC23622.1"/>
    </source>
</evidence>
<protein>
    <recommendedName>
        <fullName evidence="2">VTT domain-containing protein</fullName>
    </recommendedName>
</protein>
<keyword evidence="1" id="KW-1133">Transmembrane helix</keyword>
<dbReference type="InterPro" id="IPR032816">
    <property type="entry name" value="VTT_dom"/>
</dbReference>
<comment type="caution">
    <text evidence="3">The sequence shown here is derived from an EMBL/GenBank/DDBJ whole genome shotgun (WGS) entry which is preliminary data.</text>
</comment>
<dbReference type="Proteomes" id="UP000229756">
    <property type="component" value="Unassembled WGS sequence"/>
</dbReference>
<organism evidence="3 4">
    <name type="scientific">candidate division WWE3 bacterium CG_4_9_14_0_2_um_filter_35_11</name>
    <dbReference type="NCBI Taxonomy" id="1975077"/>
    <lineage>
        <taxon>Bacteria</taxon>
        <taxon>Katanobacteria</taxon>
    </lineage>
</organism>
<feature type="transmembrane region" description="Helical" evidence="1">
    <location>
        <begin position="17"/>
        <end position="35"/>
    </location>
</feature>
<evidence type="ECO:0000256" key="1">
    <source>
        <dbReference type="SAM" id="Phobius"/>
    </source>
</evidence>
<evidence type="ECO:0000313" key="4">
    <source>
        <dbReference type="Proteomes" id="UP000229756"/>
    </source>
</evidence>
<dbReference type="AlphaFoldDB" id="A0A2M8ELK6"/>
<feature type="domain" description="VTT" evidence="2">
    <location>
        <begin position="76"/>
        <end position="181"/>
    </location>
</feature>
<keyword evidence="1" id="KW-0472">Membrane</keyword>
<name>A0A2M8ELK6_UNCKA</name>